<dbReference type="EMBL" id="OU893336">
    <property type="protein sequence ID" value="CAG9793241.1"/>
    <property type="molecule type" value="Genomic_DNA"/>
</dbReference>
<gene>
    <name evidence="1" type="ORF">DIATSA_LOCUS10701</name>
</gene>
<organism evidence="1 2">
    <name type="scientific">Diatraea saccharalis</name>
    <name type="common">sugarcane borer</name>
    <dbReference type="NCBI Taxonomy" id="40085"/>
    <lineage>
        <taxon>Eukaryota</taxon>
        <taxon>Metazoa</taxon>
        <taxon>Ecdysozoa</taxon>
        <taxon>Arthropoda</taxon>
        <taxon>Hexapoda</taxon>
        <taxon>Insecta</taxon>
        <taxon>Pterygota</taxon>
        <taxon>Neoptera</taxon>
        <taxon>Endopterygota</taxon>
        <taxon>Lepidoptera</taxon>
        <taxon>Glossata</taxon>
        <taxon>Ditrysia</taxon>
        <taxon>Pyraloidea</taxon>
        <taxon>Crambidae</taxon>
        <taxon>Crambinae</taxon>
        <taxon>Diatraea</taxon>
    </lineage>
</organism>
<name>A0A9N9RBK2_9NEOP</name>
<proteinExistence type="predicted"/>
<evidence type="ECO:0000313" key="1">
    <source>
        <dbReference type="EMBL" id="CAG9793241.1"/>
    </source>
</evidence>
<dbReference type="OrthoDB" id="10023262at2759"/>
<dbReference type="AlphaFoldDB" id="A0A9N9RBK2"/>
<dbReference type="PANTHER" id="PTHR37162:SF1">
    <property type="entry name" value="BED-TYPE DOMAIN-CONTAINING PROTEIN"/>
    <property type="match status" value="1"/>
</dbReference>
<reference evidence="1" key="2">
    <citation type="submission" date="2022-10" db="EMBL/GenBank/DDBJ databases">
        <authorList>
            <consortium name="ENA_rothamsted_submissions"/>
            <consortium name="culmorum"/>
            <person name="King R."/>
        </authorList>
    </citation>
    <scope>NUCLEOTIDE SEQUENCE</scope>
</reference>
<dbReference type="PANTHER" id="PTHR37162">
    <property type="entry name" value="HAT FAMILY DIMERISATION DOMAINCONTAINING PROTEIN-RELATED"/>
    <property type="match status" value="1"/>
</dbReference>
<sequence length="425" mass="48712">MHTCSSDSESDVDKSPPRKKKVVRYEQKFINSWLNDEKFKKDNTYFYCSACDCDRKCGIQELTRHKNSSKHQANCKKIQKQPKLTSLFASTSKSQEPQQMAKAGEIKLACFIAEHNLAFNVASHLTNLIKSVCPDSKTAEYLSMSRTKARAIVVNVIGKTAEENLIKNLREKEFALLVDESTDKSAIKHLALIARLVNTNYEVGDKFLTVIPITNGSAKVLYQKTVEYFNEKEIPYKKNLLGFASDSANVMFGGNNSMITHLKNDIPNLFTMKCICHSFALCASHACENYCLYILSHPAQTRWLSLNDVVNRLLEQLPAIKLYFQSAVLTDRLLSGQSILTKAMEPTTELYLEFLRFALPIFTDLNKEMQAEKPKLHLLYDQIYTAYVTILECFIQPVYLDRTNRRRDKQSQRYLKCQRTKNIKC</sequence>
<reference evidence="1" key="1">
    <citation type="submission" date="2021-12" db="EMBL/GenBank/DDBJ databases">
        <authorList>
            <person name="King R."/>
        </authorList>
    </citation>
    <scope>NUCLEOTIDE SEQUENCE</scope>
</reference>
<keyword evidence="2" id="KW-1185">Reference proteome</keyword>
<protein>
    <recommendedName>
        <fullName evidence="3">DUF4371 domain-containing protein</fullName>
    </recommendedName>
</protein>
<accession>A0A9N9RBK2</accession>
<evidence type="ECO:0008006" key="3">
    <source>
        <dbReference type="Google" id="ProtNLM"/>
    </source>
</evidence>
<dbReference type="Proteomes" id="UP001153714">
    <property type="component" value="Chromosome 5"/>
</dbReference>
<evidence type="ECO:0000313" key="2">
    <source>
        <dbReference type="Proteomes" id="UP001153714"/>
    </source>
</evidence>